<sequence length="174" mass="20060">MQCFRKRNGRGTSRRCRRERRRLWQQMHKTSPSSASPAPWAGKAHPPARQRRSFPRKPRSPATTRPSCGRQAPSSKHRCFSAFHVPGEDQRRSKARREPRQLSGGLSAGHRRFSPSPHHDLETTYDNGKCWGKYGEIYFCIAENRKNKQFQPLAATGCCDAKFHPMVDKSLFLR</sequence>
<gene>
    <name evidence="2" type="ORF">AGR13a_Cc170022</name>
</gene>
<comment type="caution">
    <text evidence="2">The sequence shown here is derived from an EMBL/GenBank/DDBJ whole genome shotgun (WGS) entry which is preliminary data.</text>
</comment>
<feature type="compositionally biased region" description="Basic residues" evidence="1">
    <location>
        <begin position="1"/>
        <end position="23"/>
    </location>
</feature>
<protein>
    <submittedName>
        <fullName evidence="2">Uncharacterized protein</fullName>
    </submittedName>
</protein>
<organism evidence="2 3">
    <name type="scientific">Agrobacterium genomosp. 13 str. CFBP 6927</name>
    <dbReference type="NCBI Taxonomy" id="1183428"/>
    <lineage>
        <taxon>Bacteria</taxon>
        <taxon>Pseudomonadati</taxon>
        <taxon>Pseudomonadota</taxon>
        <taxon>Alphaproteobacteria</taxon>
        <taxon>Hyphomicrobiales</taxon>
        <taxon>Rhizobiaceae</taxon>
        <taxon>Rhizobium/Agrobacterium group</taxon>
        <taxon>Agrobacterium</taxon>
        <taxon>Agrobacterium tumefaciens complex</taxon>
    </lineage>
</organism>
<name>A0ABP2BF00_9HYPH</name>
<proteinExistence type="predicted"/>
<dbReference type="EMBL" id="FBWH01000009">
    <property type="protein sequence ID" value="CUX11559.1"/>
    <property type="molecule type" value="Genomic_DNA"/>
</dbReference>
<keyword evidence="3" id="KW-1185">Reference proteome</keyword>
<feature type="compositionally biased region" description="Basic residues" evidence="1">
    <location>
        <begin position="46"/>
        <end position="59"/>
    </location>
</feature>
<accession>A0ABP2BF00</accession>
<feature type="compositionally biased region" description="Basic and acidic residues" evidence="1">
    <location>
        <begin position="86"/>
        <end position="100"/>
    </location>
</feature>
<evidence type="ECO:0000313" key="2">
    <source>
        <dbReference type="EMBL" id="CUX11559.1"/>
    </source>
</evidence>
<feature type="region of interest" description="Disordered" evidence="1">
    <location>
        <begin position="1"/>
        <end position="119"/>
    </location>
</feature>
<evidence type="ECO:0000313" key="3">
    <source>
        <dbReference type="Proteomes" id="UP000191812"/>
    </source>
</evidence>
<evidence type="ECO:0000256" key="1">
    <source>
        <dbReference type="SAM" id="MobiDB-lite"/>
    </source>
</evidence>
<feature type="compositionally biased region" description="Low complexity" evidence="1">
    <location>
        <begin position="31"/>
        <end position="41"/>
    </location>
</feature>
<dbReference type="Proteomes" id="UP000191812">
    <property type="component" value="Unassembled WGS sequence"/>
</dbReference>
<reference evidence="2 3" key="1">
    <citation type="submission" date="2016-01" db="EMBL/GenBank/DDBJ databases">
        <authorList>
            <person name="Regsiter A."/>
            <person name="william w."/>
        </authorList>
    </citation>
    <scope>NUCLEOTIDE SEQUENCE [LARGE SCALE GENOMIC DNA]</scope>
    <source>
        <strain evidence="2 3">CFBP 6927</strain>
    </source>
</reference>